<name>A0A2H9VLJ6_9SPHI</name>
<evidence type="ECO:0000256" key="1">
    <source>
        <dbReference type="SAM" id="SignalP"/>
    </source>
</evidence>
<organism evidence="2 3">
    <name type="scientific">Mucilaginibacter auburnensis</name>
    <dbReference type="NCBI Taxonomy" id="1457233"/>
    <lineage>
        <taxon>Bacteria</taxon>
        <taxon>Pseudomonadati</taxon>
        <taxon>Bacteroidota</taxon>
        <taxon>Sphingobacteriia</taxon>
        <taxon>Sphingobacteriales</taxon>
        <taxon>Sphingobacteriaceae</taxon>
        <taxon>Mucilaginibacter</taxon>
    </lineage>
</organism>
<comment type="caution">
    <text evidence="2">The sequence shown here is derived from an EMBL/GenBank/DDBJ whole genome shotgun (WGS) entry which is preliminary data.</text>
</comment>
<protein>
    <recommendedName>
        <fullName evidence="4">DUF1684 domain-containing protein</fullName>
    </recommendedName>
</protein>
<sequence>MYAGKAILKINPYIVPTNQTMRYLTLILLFASLNCLAQSHKAQIDAFREKYKNDFLTEKNSPLKKEDLQYLRFYDADSTYRVNAKVELVSNAATFMMPTFIGAAQEYLPYARLKFTLNGTSQTLTVYRSTSLMNVAEYKDYLFLPFTDATNGSDTYGGGRYIDIREGEIKNGALALDFNKAYNPYCAFSPLYSCPKPPAENQLAVAVRAGEKLFGKGH</sequence>
<dbReference type="InterPro" id="IPR012467">
    <property type="entry name" value="DUF1684"/>
</dbReference>
<feature type="chain" id="PRO_5014180553" description="DUF1684 domain-containing protein" evidence="1">
    <location>
        <begin position="38"/>
        <end position="218"/>
    </location>
</feature>
<gene>
    <name evidence="2" type="ORF">CLV57_2344</name>
</gene>
<dbReference type="PANTHER" id="PTHR41913">
    <property type="entry name" value="DUF1684 DOMAIN-CONTAINING PROTEIN"/>
    <property type="match status" value="1"/>
</dbReference>
<proteinExistence type="predicted"/>
<evidence type="ECO:0000313" key="3">
    <source>
        <dbReference type="Proteomes" id="UP000242687"/>
    </source>
</evidence>
<keyword evidence="1" id="KW-0732">Signal</keyword>
<reference evidence="2 3" key="1">
    <citation type="submission" date="2017-11" db="EMBL/GenBank/DDBJ databases">
        <title>Genomic Encyclopedia of Archaeal and Bacterial Type Strains, Phase II (KMG-II): From Individual Species to Whole Genera.</title>
        <authorList>
            <person name="Goeker M."/>
        </authorList>
    </citation>
    <scope>NUCLEOTIDE SEQUENCE [LARGE SCALE GENOMIC DNA]</scope>
    <source>
        <strain evidence="2 3">DSM 28175</strain>
    </source>
</reference>
<dbReference type="PANTHER" id="PTHR41913:SF1">
    <property type="entry name" value="DUF1684 DOMAIN-CONTAINING PROTEIN"/>
    <property type="match status" value="1"/>
</dbReference>
<dbReference type="Proteomes" id="UP000242687">
    <property type="component" value="Unassembled WGS sequence"/>
</dbReference>
<dbReference type="Pfam" id="PF07920">
    <property type="entry name" value="DUF1684"/>
    <property type="match status" value="1"/>
</dbReference>
<dbReference type="EMBL" id="PGFJ01000002">
    <property type="protein sequence ID" value="PJJ79218.1"/>
    <property type="molecule type" value="Genomic_DNA"/>
</dbReference>
<accession>A0A2H9VLJ6</accession>
<evidence type="ECO:0008006" key="4">
    <source>
        <dbReference type="Google" id="ProtNLM"/>
    </source>
</evidence>
<feature type="signal peptide" evidence="1">
    <location>
        <begin position="1"/>
        <end position="37"/>
    </location>
</feature>
<dbReference type="AlphaFoldDB" id="A0A2H9VLJ6"/>
<evidence type="ECO:0000313" key="2">
    <source>
        <dbReference type="EMBL" id="PJJ79218.1"/>
    </source>
</evidence>
<keyword evidence="3" id="KW-1185">Reference proteome</keyword>